<feature type="transmembrane region" description="Helical" evidence="2">
    <location>
        <begin position="27"/>
        <end position="43"/>
    </location>
</feature>
<evidence type="ECO:0008006" key="5">
    <source>
        <dbReference type="Google" id="ProtNLM"/>
    </source>
</evidence>
<protein>
    <recommendedName>
        <fullName evidence="5">Mercury transporter</fullName>
    </recommendedName>
</protein>
<reference evidence="3 4" key="1">
    <citation type="submission" date="2018-05" db="EMBL/GenBank/DDBJ databases">
        <title>Streptomyces venezuelae.</title>
        <authorList>
            <person name="Kim W."/>
            <person name="Lee N."/>
            <person name="Cho B.-K."/>
        </authorList>
    </citation>
    <scope>NUCLEOTIDE SEQUENCE [LARGE SCALE GENOMIC DNA]</scope>
    <source>
        <strain evidence="3 4">ATCC 15068</strain>
    </source>
</reference>
<dbReference type="EMBL" id="CP029194">
    <property type="protein sequence ID" value="QES24447.1"/>
    <property type="molecule type" value="Genomic_DNA"/>
</dbReference>
<dbReference type="Gene3D" id="1.10.287.910">
    <property type="entry name" value="bacterial mercury transporter, merf"/>
    <property type="match status" value="1"/>
</dbReference>
<evidence type="ECO:0000256" key="2">
    <source>
        <dbReference type="SAM" id="Phobius"/>
    </source>
</evidence>
<keyword evidence="2" id="KW-1133">Transmembrane helix</keyword>
<evidence type="ECO:0000313" key="3">
    <source>
        <dbReference type="EMBL" id="QES24447.1"/>
    </source>
</evidence>
<proteinExistence type="predicted"/>
<dbReference type="Proteomes" id="UP000324106">
    <property type="component" value="Chromosome"/>
</dbReference>
<sequence>MCCAGPLLAVLGSLGVASAIGAIWAPALAVLAVAAVVAAAWVHQRRKRTSACQTGPATVDVGMPTRIPPGTGSDRLPQ</sequence>
<keyword evidence="2" id="KW-0812">Transmembrane</keyword>
<organism evidence="3 4">
    <name type="scientific">Streptomyces venezuelae</name>
    <dbReference type="NCBI Taxonomy" id="54571"/>
    <lineage>
        <taxon>Bacteria</taxon>
        <taxon>Bacillati</taxon>
        <taxon>Actinomycetota</taxon>
        <taxon>Actinomycetes</taxon>
        <taxon>Kitasatosporales</taxon>
        <taxon>Streptomycetaceae</taxon>
        <taxon>Streptomyces</taxon>
    </lineage>
</organism>
<dbReference type="AlphaFoldDB" id="A0A5P2B344"/>
<name>A0A5P2B344_STRVZ</name>
<evidence type="ECO:0000256" key="1">
    <source>
        <dbReference type="SAM" id="MobiDB-lite"/>
    </source>
</evidence>
<keyword evidence="2" id="KW-0472">Membrane</keyword>
<dbReference type="OrthoDB" id="4332807at2"/>
<gene>
    <name evidence="3" type="ORF">DEJ46_06215</name>
</gene>
<accession>A0A5P2B344</accession>
<evidence type="ECO:0000313" key="4">
    <source>
        <dbReference type="Proteomes" id="UP000324106"/>
    </source>
</evidence>
<feature type="region of interest" description="Disordered" evidence="1">
    <location>
        <begin position="53"/>
        <end position="78"/>
    </location>
</feature>